<accession>A0A8H6HA12</accession>
<evidence type="ECO:0000313" key="3">
    <source>
        <dbReference type="Proteomes" id="UP000521943"/>
    </source>
</evidence>
<name>A0A8H6HA12_9AGAR</name>
<gene>
    <name evidence="2" type="ORF">DFP72DRAFT_1106120</name>
</gene>
<protein>
    <submittedName>
        <fullName evidence="2">Uncharacterized protein</fullName>
    </submittedName>
</protein>
<proteinExistence type="predicted"/>
<comment type="caution">
    <text evidence="2">The sequence shown here is derived from an EMBL/GenBank/DDBJ whole genome shotgun (WGS) entry which is preliminary data.</text>
</comment>
<dbReference type="AlphaFoldDB" id="A0A8H6HA12"/>
<evidence type="ECO:0000313" key="2">
    <source>
        <dbReference type="EMBL" id="KAF6742376.1"/>
    </source>
</evidence>
<organism evidence="2 3">
    <name type="scientific">Ephemerocybe angulata</name>
    <dbReference type="NCBI Taxonomy" id="980116"/>
    <lineage>
        <taxon>Eukaryota</taxon>
        <taxon>Fungi</taxon>
        <taxon>Dikarya</taxon>
        <taxon>Basidiomycota</taxon>
        <taxon>Agaricomycotina</taxon>
        <taxon>Agaricomycetes</taxon>
        <taxon>Agaricomycetidae</taxon>
        <taxon>Agaricales</taxon>
        <taxon>Agaricineae</taxon>
        <taxon>Psathyrellaceae</taxon>
        <taxon>Ephemerocybe</taxon>
    </lineage>
</organism>
<keyword evidence="3" id="KW-1185">Reference proteome</keyword>
<reference evidence="2 3" key="1">
    <citation type="submission" date="2020-07" db="EMBL/GenBank/DDBJ databases">
        <title>Comparative genomics of pyrophilous fungi reveals a link between fire events and developmental genes.</title>
        <authorList>
            <consortium name="DOE Joint Genome Institute"/>
            <person name="Steindorff A.S."/>
            <person name="Carver A."/>
            <person name="Calhoun S."/>
            <person name="Stillman K."/>
            <person name="Liu H."/>
            <person name="Lipzen A."/>
            <person name="Pangilinan J."/>
            <person name="Labutti K."/>
            <person name="Bruns T.D."/>
            <person name="Grigoriev I.V."/>
        </authorList>
    </citation>
    <scope>NUCLEOTIDE SEQUENCE [LARGE SCALE GENOMIC DNA]</scope>
    <source>
        <strain evidence="2 3">CBS 144469</strain>
    </source>
</reference>
<sequence>MGTTAKRSGSMGREDPILGWKARRGSHRFCQMPCWEITRFERMLKMWLIDQLARTPELHLLAHVQFAIGADTGGCIGTCSSLPYLTRRSCGHSLWFSSADSSFFPNPRSPTITPRNRGYLSTTTSPCRPSRPSIRKQRAETICNVVKQRMGGGAAGLRESAWRIFAGFPSLVMDWQTSVQRVPLFALSTSSSAELPFQKVSHFPSLPALERPPTFEMLIRAPLSFGLPSSPLFDPRFAHILTSTLDHSPEKVKLRTRTLLSFVEA</sequence>
<evidence type="ECO:0000256" key="1">
    <source>
        <dbReference type="SAM" id="MobiDB-lite"/>
    </source>
</evidence>
<dbReference type="EMBL" id="JACGCI010000186">
    <property type="protein sequence ID" value="KAF6742376.1"/>
    <property type="molecule type" value="Genomic_DNA"/>
</dbReference>
<dbReference type="Proteomes" id="UP000521943">
    <property type="component" value="Unassembled WGS sequence"/>
</dbReference>
<feature type="compositionally biased region" description="Polar residues" evidence="1">
    <location>
        <begin position="114"/>
        <end position="127"/>
    </location>
</feature>
<feature type="region of interest" description="Disordered" evidence="1">
    <location>
        <begin position="114"/>
        <end position="133"/>
    </location>
</feature>